<dbReference type="AlphaFoldDB" id="A0A5J4VAW4"/>
<name>A0A5J4VAW4_9EUKA</name>
<reference evidence="3 4" key="1">
    <citation type="submission" date="2019-03" db="EMBL/GenBank/DDBJ databases">
        <title>Single cell metagenomics reveals metabolic interactions within the superorganism composed of flagellate Streblomastix strix and complex community of Bacteroidetes bacteria on its surface.</title>
        <authorList>
            <person name="Treitli S.C."/>
            <person name="Kolisko M."/>
            <person name="Husnik F."/>
            <person name="Keeling P."/>
            <person name="Hampl V."/>
        </authorList>
    </citation>
    <scope>NUCLEOTIDE SEQUENCE [LARGE SCALE GENOMIC DNA]</scope>
    <source>
        <strain evidence="3">ST1C</strain>
    </source>
</reference>
<dbReference type="GO" id="GO:0006310">
    <property type="term" value="P:DNA recombination"/>
    <property type="evidence" value="ECO:0007669"/>
    <property type="project" value="UniProtKB-KW"/>
</dbReference>
<dbReference type="InterPro" id="IPR002104">
    <property type="entry name" value="Integrase_catalytic"/>
</dbReference>
<evidence type="ECO:0000313" key="4">
    <source>
        <dbReference type="Proteomes" id="UP000324800"/>
    </source>
</evidence>
<dbReference type="Proteomes" id="UP000324800">
    <property type="component" value="Unassembled WGS sequence"/>
</dbReference>
<comment type="caution">
    <text evidence="3">The sequence shown here is derived from an EMBL/GenBank/DDBJ whole genome shotgun (WGS) entry which is preliminary data.</text>
</comment>
<dbReference type="InterPro" id="IPR013762">
    <property type="entry name" value="Integrase-like_cat_sf"/>
</dbReference>
<dbReference type="InterPro" id="IPR011010">
    <property type="entry name" value="DNA_brk_join_enz"/>
</dbReference>
<evidence type="ECO:0000259" key="2">
    <source>
        <dbReference type="PROSITE" id="PS51898"/>
    </source>
</evidence>
<gene>
    <name evidence="3" type="ORF">EZS28_024971</name>
</gene>
<accession>A0A5J4VAW4</accession>
<proteinExistence type="predicted"/>
<feature type="domain" description="Tyr recombinase" evidence="2">
    <location>
        <begin position="7"/>
        <end position="200"/>
    </location>
</feature>
<dbReference type="GO" id="GO:0003677">
    <property type="term" value="F:DNA binding"/>
    <property type="evidence" value="ECO:0007669"/>
    <property type="project" value="InterPro"/>
</dbReference>
<organism evidence="3 4">
    <name type="scientific">Streblomastix strix</name>
    <dbReference type="NCBI Taxonomy" id="222440"/>
    <lineage>
        <taxon>Eukaryota</taxon>
        <taxon>Metamonada</taxon>
        <taxon>Preaxostyla</taxon>
        <taxon>Oxymonadida</taxon>
        <taxon>Streblomastigidae</taxon>
        <taxon>Streblomastix</taxon>
    </lineage>
</organism>
<dbReference type="EMBL" id="SNRW01008453">
    <property type="protein sequence ID" value="KAA6379504.1"/>
    <property type="molecule type" value="Genomic_DNA"/>
</dbReference>
<evidence type="ECO:0000256" key="1">
    <source>
        <dbReference type="ARBA" id="ARBA00023172"/>
    </source>
</evidence>
<protein>
    <recommendedName>
        <fullName evidence="2">Tyr recombinase domain-containing protein</fullName>
    </recommendedName>
</protein>
<dbReference type="GO" id="GO:0015074">
    <property type="term" value="P:DNA integration"/>
    <property type="evidence" value="ECO:0007669"/>
    <property type="project" value="InterPro"/>
</dbReference>
<keyword evidence="1" id="KW-0233">DNA recombination</keyword>
<dbReference type="PROSITE" id="PS51898">
    <property type="entry name" value="TYR_RECOMBINASE"/>
    <property type="match status" value="1"/>
</dbReference>
<evidence type="ECO:0000313" key="3">
    <source>
        <dbReference type="EMBL" id="KAA6379504.1"/>
    </source>
</evidence>
<dbReference type="Gene3D" id="1.10.443.10">
    <property type="entry name" value="Intergrase catalytic core"/>
    <property type="match status" value="1"/>
</dbReference>
<dbReference type="SUPFAM" id="SSF56349">
    <property type="entry name" value="DNA breaking-rejoining enzymes"/>
    <property type="match status" value="1"/>
</dbReference>
<sequence length="204" mass="23660">MKEHIRESAKVISEEEIWHLDVLLEHLQNISKNRNLTQPKILAACLSSIIAFTNLRLSELYEASFLMISSAEAKLTTMIWKGAQGRVQISLRKLHNNRCCPIYWINRWKLESKDNQDFNENPWETFTKSQCSVHIRQLLKDAGIKGQIRVTQIRAAALTKLLQSGATKEETDRWSRHSNSSDTVRKYYDKTNNDNARILLSSFK</sequence>